<dbReference type="Proteomes" id="UP000192284">
    <property type="component" value="Unassembled WGS sequence"/>
</dbReference>
<accession>A0A1X0A1I4</accession>
<keyword evidence="1" id="KW-0175">Coiled coil</keyword>
<evidence type="ECO:0000313" key="2">
    <source>
        <dbReference type="EMBL" id="ORA23832.1"/>
    </source>
</evidence>
<dbReference type="RefSeq" id="WP_083112287.1">
    <property type="nucleotide sequence ID" value="NZ_JACKTS010000016.1"/>
</dbReference>
<name>A0A1X0A1I4_MYCAN</name>
<organism evidence="2 3">
    <name type="scientific">Mycobacterium angelicum</name>
    <dbReference type="NCBI Taxonomy" id="470074"/>
    <lineage>
        <taxon>Bacteria</taxon>
        <taxon>Bacillati</taxon>
        <taxon>Actinomycetota</taxon>
        <taxon>Actinomycetes</taxon>
        <taxon>Mycobacteriales</taxon>
        <taxon>Mycobacteriaceae</taxon>
        <taxon>Mycobacterium</taxon>
    </lineage>
</organism>
<evidence type="ECO:0000256" key="1">
    <source>
        <dbReference type="SAM" id="Coils"/>
    </source>
</evidence>
<reference evidence="2 3" key="1">
    <citation type="submission" date="2017-02" db="EMBL/GenBank/DDBJ databases">
        <title>The new phylogeny of genus Mycobacterium.</title>
        <authorList>
            <person name="Tortoli E."/>
            <person name="Trovato A."/>
            <person name="Cirillo D.M."/>
        </authorList>
    </citation>
    <scope>NUCLEOTIDE SEQUENCE [LARGE SCALE GENOMIC DNA]</scope>
    <source>
        <strain evidence="2 3">DSM 45057</strain>
    </source>
</reference>
<feature type="coiled-coil region" evidence="1">
    <location>
        <begin position="412"/>
        <end position="439"/>
    </location>
</feature>
<evidence type="ECO:0000313" key="3">
    <source>
        <dbReference type="Proteomes" id="UP000192284"/>
    </source>
</evidence>
<evidence type="ECO:0008006" key="4">
    <source>
        <dbReference type="Google" id="ProtNLM"/>
    </source>
</evidence>
<protein>
    <recommendedName>
        <fullName evidence="4">Phage portal protein</fullName>
    </recommendedName>
</protein>
<keyword evidence="3" id="KW-1185">Reference proteome</keyword>
<comment type="caution">
    <text evidence="2">The sequence shown here is derived from an EMBL/GenBank/DDBJ whole genome shotgun (WGS) entry which is preliminary data.</text>
</comment>
<dbReference type="AlphaFoldDB" id="A0A1X0A1I4"/>
<proteinExistence type="predicted"/>
<gene>
    <name evidence="2" type="ORF">BST12_06660</name>
</gene>
<dbReference type="InterPro" id="IPR021145">
    <property type="entry name" value="Portal_protein_SPP1_Gp6-like"/>
</dbReference>
<dbReference type="OrthoDB" id="1780383at2"/>
<dbReference type="Pfam" id="PF05133">
    <property type="entry name" value="SPP1_portal"/>
    <property type="match status" value="1"/>
</dbReference>
<sequence>MTSDNLVELIQTLDAPQHRYCELERYYTGTQQLAFLAPEQRTALGDRLGRMCSNIPRLAVTSLAERLRITGFTGDDQIWSDWLRNDLEIASAAAHREALLFGASYVIVWSDKADNPSATVESAKQVAVITDPATREVTSAVKRWRTKTETHAMAYFPDRIEHWRAKTPGAATAGFDLIEEIPNPLGVVPVVPIVNSDRILGCGASEIDDLAPLCDALNKILADMLVSSEFTGMPRRYATGLIPIEKPLLDSDGLPVLDGNGNPQVELANPLTDDVTRAWIAEDPAAKFGSLPAGDLAGYESAVRILLTQIQAVSALPGSMLGVLADQPTSAEALLAGESGLTSKAEARQQIFGKSWSQVGRLMVAVRNRVQPSNVPEIQVVWCNPGTASTAAEADAAVKYFTSGLLSRRTTLARLGFSADQIEAELAQLEQDAAISADIKFGRYISGLSDR</sequence>
<dbReference type="EMBL" id="MVHE01000006">
    <property type="protein sequence ID" value="ORA23832.1"/>
    <property type="molecule type" value="Genomic_DNA"/>
</dbReference>